<evidence type="ECO:0000259" key="1">
    <source>
        <dbReference type="PROSITE" id="PS50995"/>
    </source>
</evidence>
<protein>
    <submittedName>
        <fullName evidence="2">MarR family transcriptional regulator</fullName>
    </submittedName>
</protein>
<evidence type="ECO:0000313" key="2">
    <source>
        <dbReference type="EMBL" id="NNV19090.1"/>
    </source>
</evidence>
<sequence length="150" mass="16601">MNRETEVAELERQIWAVLAHLSNRRFGDAIVRVTGYNLPPASWTLLEFLDRSGPIRVSDIAAYSDIDVSSVTPRLKALEADGFIERGSDPADGRVSLISIGPLGHDAVERMHKARCDVFHDGLADMDSARIIDAADLLEQLSKWLESSEL</sequence>
<comment type="caution">
    <text evidence="2">The sequence shown here is derived from an EMBL/GenBank/DDBJ whole genome shotgun (WGS) entry which is preliminary data.</text>
</comment>
<dbReference type="EMBL" id="PKQI01000001">
    <property type="protein sequence ID" value="NNV19090.1"/>
    <property type="molecule type" value="Genomic_DNA"/>
</dbReference>
<evidence type="ECO:0000313" key="3">
    <source>
        <dbReference type="Proteomes" id="UP000526233"/>
    </source>
</evidence>
<dbReference type="InterPro" id="IPR039422">
    <property type="entry name" value="MarR/SlyA-like"/>
</dbReference>
<dbReference type="Gene3D" id="1.10.10.10">
    <property type="entry name" value="Winged helix-like DNA-binding domain superfamily/Winged helix DNA-binding domain"/>
    <property type="match status" value="1"/>
</dbReference>
<dbReference type="PANTHER" id="PTHR33164:SF57">
    <property type="entry name" value="MARR-FAMILY TRANSCRIPTIONAL REGULATOR"/>
    <property type="match status" value="1"/>
</dbReference>
<dbReference type="Pfam" id="PF01047">
    <property type="entry name" value="MarR"/>
    <property type="match status" value="1"/>
</dbReference>
<name>A0A7Y3WUB7_9HYPH</name>
<dbReference type="RefSeq" id="WP_171379571.1">
    <property type="nucleotide sequence ID" value="NZ_PKQI01000001.1"/>
</dbReference>
<dbReference type="GO" id="GO:0006950">
    <property type="term" value="P:response to stress"/>
    <property type="evidence" value="ECO:0007669"/>
    <property type="project" value="TreeGrafter"/>
</dbReference>
<dbReference type="InterPro" id="IPR000835">
    <property type="entry name" value="HTH_MarR-typ"/>
</dbReference>
<dbReference type="AlphaFoldDB" id="A0A7Y3WUB7"/>
<reference evidence="2 3" key="1">
    <citation type="submission" date="2018-11" db="EMBL/GenBank/DDBJ databases">
        <title>Genome sequencing and analysis.</title>
        <authorList>
            <person name="Huang Y.-T."/>
        </authorList>
    </citation>
    <scope>NUCLEOTIDE SEQUENCE [LARGE SCALE GENOMIC DNA]</scope>
    <source>
        <strain evidence="2 3">SHIN</strain>
    </source>
</reference>
<dbReference type="SMART" id="SM00347">
    <property type="entry name" value="HTH_MARR"/>
    <property type="match status" value="1"/>
</dbReference>
<dbReference type="PANTHER" id="PTHR33164">
    <property type="entry name" value="TRANSCRIPTIONAL REGULATOR, MARR FAMILY"/>
    <property type="match status" value="1"/>
</dbReference>
<dbReference type="GO" id="GO:0003700">
    <property type="term" value="F:DNA-binding transcription factor activity"/>
    <property type="evidence" value="ECO:0007669"/>
    <property type="project" value="InterPro"/>
</dbReference>
<organism evidence="2 3">
    <name type="scientific">Brucella pseudogrignonensis</name>
    <dbReference type="NCBI Taxonomy" id="419475"/>
    <lineage>
        <taxon>Bacteria</taxon>
        <taxon>Pseudomonadati</taxon>
        <taxon>Pseudomonadota</taxon>
        <taxon>Alphaproteobacteria</taxon>
        <taxon>Hyphomicrobiales</taxon>
        <taxon>Brucellaceae</taxon>
        <taxon>Brucella/Ochrobactrum group</taxon>
        <taxon>Brucella</taxon>
    </lineage>
</organism>
<dbReference type="InterPro" id="IPR036388">
    <property type="entry name" value="WH-like_DNA-bd_sf"/>
</dbReference>
<accession>A0A7Y3WUB7</accession>
<feature type="domain" description="HTH marR-type" evidence="1">
    <location>
        <begin position="7"/>
        <end position="146"/>
    </location>
</feature>
<dbReference type="PROSITE" id="PS50995">
    <property type="entry name" value="HTH_MARR_2"/>
    <property type="match status" value="1"/>
</dbReference>
<dbReference type="Proteomes" id="UP000526233">
    <property type="component" value="Unassembled WGS sequence"/>
</dbReference>
<dbReference type="InterPro" id="IPR036390">
    <property type="entry name" value="WH_DNA-bd_sf"/>
</dbReference>
<proteinExistence type="predicted"/>
<dbReference type="SUPFAM" id="SSF46785">
    <property type="entry name" value="Winged helix' DNA-binding domain"/>
    <property type="match status" value="1"/>
</dbReference>
<gene>
    <name evidence="2" type="ORF">EHE22_01435</name>
</gene>